<dbReference type="EMBL" id="BK014752">
    <property type="protein sequence ID" value="DAD74127.1"/>
    <property type="molecule type" value="Genomic_DNA"/>
</dbReference>
<name>A0A8S5LW93_9CAUD</name>
<feature type="compositionally biased region" description="Pro residues" evidence="1">
    <location>
        <begin position="1"/>
        <end position="17"/>
    </location>
</feature>
<organism evidence="2">
    <name type="scientific">Myoviridae sp. ctqYq4</name>
    <dbReference type="NCBI Taxonomy" id="2826702"/>
    <lineage>
        <taxon>Viruses</taxon>
        <taxon>Duplodnaviria</taxon>
        <taxon>Heunggongvirae</taxon>
        <taxon>Uroviricota</taxon>
        <taxon>Caudoviricetes</taxon>
    </lineage>
</organism>
<feature type="region of interest" description="Disordered" evidence="1">
    <location>
        <begin position="1"/>
        <end position="40"/>
    </location>
</feature>
<reference evidence="2" key="1">
    <citation type="journal article" date="2021" name="Proc. Natl. Acad. Sci. U.S.A.">
        <title>A Catalog of Tens of Thousands of Viruses from Human Metagenomes Reveals Hidden Associations with Chronic Diseases.</title>
        <authorList>
            <person name="Tisza M.J."/>
            <person name="Buck C.B."/>
        </authorList>
    </citation>
    <scope>NUCLEOTIDE SEQUENCE</scope>
    <source>
        <strain evidence="2">CtqYq4</strain>
    </source>
</reference>
<feature type="compositionally biased region" description="Basic residues" evidence="1">
    <location>
        <begin position="29"/>
        <end position="40"/>
    </location>
</feature>
<proteinExistence type="predicted"/>
<evidence type="ECO:0000313" key="2">
    <source>
        <dbReference type="EMBL" id="DAD74127.1"/>
    </source>
</evidence>
<evidence type="ECO:0000256" key="1">
    <source>
        <dbReference type="SAM" id="MobiDB-lite"/>
    </source>
</evidence>
<sequence>MPHGAPPPFAPIVPFLPNPCVKRTSNERQKRKAPTRHNTA</sequence>
<accession>A0A8S5LW93</accession>
<protein>
    <submittedName>
        <fullName evidence="2">Uncharacterized protein</fullName>
    </submittedName>
</protein>